<dbReference type="EMBL" id="OIVN01000843">
    <property type="protein sequence ID" value="SPC86315.1"/>
    <property type="molecule type" value="Genomic_DNA"/>
</dbReference>
<dbReference type="PROSITE" id="PS50878">
    <property type="entry name" value="RT_POL"/>
    <property type="match status" value="1"/>
</dbReference>
<feature type="region of interest" description="Disordered" evidence="2">
    <location>
        <begin position="491"/>
        <end position="515"/>
    </location>
</feature>
<dbReference type="PANTHER" id="PTHR48475">
    <property type="entry name" value="RIBONUCLEASE H"/>
    <property type="match status" value="1"/>
</dbReference>
<dbReference type="PROSITE" id="PS50994">
    <property type="entry name" value="INTEGRASE"/>
    <property type="match status" value="1"/>
</dbReference>
<feature type="domain" description="G-patch" evidence="3">
    <location>
        <begin position="1199"/>
        <end position="1245"/>
    </location>
</feature>
<dbReference type="CDD" id="cd01647">
    <property type="entry name" value="RT_LTR"/>
    <property type="match status" value="1"/>
</dbReference>
<feature type="domain" description="Integrase catalytic" evidence="5">
    <location>
        <begin position="2330"/>
        <end position="2491"/>
    </location>
</feature>
<reference evidence="6" key="1">
    <citation type="submission" date="2018-02" db="EMBL/GenBank/DDBJ databases">
        <authorList>
            <person name="Cohen D.B."/>
            <person name="Kent A.D."/>
        </authorList>
    </citation>
    <scope>NUCLEOTIDE SEQUENCE</scope>
</reference>
<evidence type="ECO:0000256" key="1">
    <source>
        <dbReference type="SAM" id="Coils"/>
    </source>
</evidence>
<proteinExistence type="predicted"/>
<protein>
    <submittedName>
        <fullName evidence="6">Uncharacterized protein</fullName>
    </submittedName>
</protein>
<feature type="coiled-coil region" evidence="1">
    <location>
        <begin position="392"/>
        <end position="433"/>
    </location>
</feature>
<dbReference type="InterPro" id="IPR043502">
    <property type="entry name" value="DNA/RNA_pol_sf"/>
</dbReference>
<dbReference type="Pfam" id="PF00078">
    <property type="entry name" value="RVT_1"/>
    <property type="match status" value="1"/>
</dbReference>
<evidence type="ECO:0000313" key="6">
    <source>
        <dbReference type="EMBL" id="SPC86315.1"/>
    </source>
</evidence>
<dbReference type="InterPro" id="IPR001584">
    <property type="entry name" value="Integrase_cat-core"/>
</dbReference>
<dbReference type="InterPro" id="IPR041577">
    <property type="entry name" value="RT_RNaseH_2"/>
</dbReference>
<name>A0A2N9FGU8_FAGSY</name>
<dbReference type="CDD" id="cd00303">
    <property type="entry name" value="retropepsin_like"/>
    <property type="match status" value="1"/>
</dbReference>
<accession>A0A2N9FGU8</accession>
<evidence type="ECO:0000259" key="5">
    <source>
        <dbReference type="PROSITE" id="PS50994"/>
    </source>
</evidence>
<dbReference type="Gene3D" id="1.10.340.70">
    <property type="match status" value="1"/>
</dbReference>
<dbReference type="InterPro" id="IPR043128">
    <property type="entry name" value="Rev_trsase/Diguanyl_cyclase"/>
</dbReference>
<sequence length="2583" mass="292490">MSPLHGGVAVLRPEIARPEETWRKANISLDLLTKYFSRSDFPVEFGRDFIAGKKGWKKFRVNAFKIAFTGIFLFPTSAGRIDLGVIPLVFSEGRSIIPAILCETVRSLSYCRRQGEGVPMFCTQLLQLWFCSHLRHFYRLQTPYHFERHTVSQTVKIALPFTGNSHDWALYFLDLPLGEWSWKVTWGPAVWRPWTHCALFDGVPFPGVWGCTGYYPSLAFRQFGGVQFPPRLGDLDTVTFDYIPSEDMWRLLSRIEVIWEGRLSEVVLIEEGSPGDSSVASDFVEWREGWTPFFTLRPTIQPGASYSLVSRSLRVSASTGQPERVTVLERELEEARAELASLRLARASEREASAARVESLRSTLHHNSVAVANLRRDLEVQRGNVSTFRTINNFIREQLEISEDAKDQLEETLAETREQLETEQAERTRVQDELDSLRSYTQALVDPTTGRPQDIISVLQGDNGVLQTELDLVHDALESNASWLNLGGFPRGHSSSSDQSESELMGDRNSSPSISARMIAPPEKAFFTTYGPSYDGYICICNQMAEEASKLRGLEARVAALETKFNFLLQFIRRWTEREEEKKKATISKRQKEIYPALSLSKAAQTLPTPRRPAFHIPRPSRTEPQQFQPLPIPVLQLYALLIKKKMITPVNQRTRIGPQPKDYNKDLTCEYHQGEVGHTVENCRVLRHRIQDLLDQGVLKFRIEGVINTIGAEKDEEVDITSTRIPWGPLFHELKKRGLLPAPRTPKESTEAGTCQYHPGARDHNLQGCEEFKKEVAGLITKGLIRRRGEQPERDCMTIDQLRLSPYEKTNFQARMERIEEDFEKFCERKKEELGKLTPATPLEMSGPDPVVIRYVTKEKVVLQTASVSAVQSSEKVPSVVIQVPQPFPYQDSKKIPWNYGMKVISTRESQPKTKEEVVGNLTSGLGGITRSGRCYTPEELEKRRKEAGKAVEDPTKTKAAEEEAADFLRIIKSSEYSIVKQLSKMPSHISVLSLLLASESHRKALLKVLNEAYVPEDITGPSFENMVTSILVTNQLTFSNDELPPEGRGHTKALYISVKTNDRIVSRVLIDNGSALNVCPLSTLEKLDIDPTRVRVNSMVVRAFDGTRREVLGEIDLPGDHGYIQPGAVPSSLHQKMKLIIGNQLVTILAEEPISIYNDGEIPYIDGCAPEEASFHSFEFVTVIHRVAAVEPRLSKAGIMVAKEFVKAGFQPGQGLGYANQGRTTIVTLEGNKDKYGLGYTPTRRDRQMAYEARRQRAAAKLKGEKWPERRIAIPHIRTTFPASAMFQVDEGDVDELALLFTEDLNVNAITTEGDSAAFPVHADQHEEIDLEDFLDEENLKGYRIDEETLDEDTWEDDDLPDLLPHLMVPRGLDTLEFEIFYEDGDPEVHLQKYGEKMALHLENELLMISVFPESLSKQTAAWFYQLRNLTGWDDLVRVFLERYRFNPHSILEYLGLKKDEEPYIIPDPGVSKAIVEIKEESDMSSLPALAEGGEEEKDKPPPPAKEPSNVIATTTAEEEYAGPMVEGLSIHTIAGEEDSTTTPPTRHCQQGEEVKTWTCVPLLQRVSSSNEITRKTSNDPHVSKIDNKTDCSLDNIDNSDEEIELPNDILEALERQDEGSKPNIEELEIVNLANEGEEPREVKIGTRCAAEQKEALIALLREFHEIFAWSYQDMPGLDTDIVVHKIPLKPECKPVKQALRRMKPEVILKIKEEVEKQLKAGFLSTVTYSDWVANIVPVPKKDGKVRMCVDYRDLNRASPKDNFPLPHIDTLVDNTATNAVFSFMDGFSGYNQIKMAEEDKSKTAFVTHWGTFVYDVMPFGLKNAGATYQRAMVTLFHDMIHHEIEVYVDDMIAKSRTAQDHLTDLRKLFQRLKKYQLRLNPNKCAFGVTSGKLLGFIVSGRGIEIDPAKVQAIRSMPAPRTEKEIRSFLGRINYIARFIAQLTATCEPLFKLLRKDVKIKWTEDCQKAFDKIKEYLLNPPILVPPTPGRPLILYLTVQEASMGCMLGQQDETGKKEQAIYYLSKKFTEPETRYLLVEKTCCALAWASKKLRQYMLYYTTWLVSRMDPIKAIKGQAIADYLADYPSEQLELMDSEFPDEDVMTVDEDNHGRWKLYFDGAANAVGSGIGAVLVSPKGQQTPIAVKLGFDCTNNMTEYEACIVGLQAALEFGAYELEVFGDSLLIVSQTNGEWQGPGSQAHPVSTIHQPANPKVQTESIHHGQPKMRRSTSEGMAFQFFLSGEILYKRTHDATLLRCVDAEEANRLIQEMHAGLMGAHANGPFLARKIMRAGYYWLTMERDCIRHVQTCHKCQMYQNSKNAPPQYLHTMASPWPFSAWGMDVIGAITPKASNGHEFILVAIDYFTKWVEACSFKNVTQVAVTRFVKNNIICRYGMPEMLITDNASNLNNRMMDQLCQQFKIQHHNSAPYRPKMNGAVEAANKNVKKILSKMTETYKDWHEHLPYALCAYRTWKKPEWAQARYEQLNFIDEKRLAALCHGQLYQRRIERAYNKKARPRTFQPGDLVLKKRNMALSDPRGKFAPSYEGPYVVKKAFSGGAIILADMDGEEFRSPINSDSVIKYHV</sequence>
<dbReference type="Pfam" id="PF01585">
    <property type="entry name" value="G-patch"/>
    <property type="match status" value="1"/>
</dbReference>
<dbReference type="InterPro" id="IPR041588">
    <property type="entry name" value="Integrase_H2C2"/>
</dbReference>
<dbReference type="Pfam" id="PF13456">
    <property type="entry name" value="RVT_3"/>
    <property type="match status" value="1"/>
</dbReference>
<dbReference type="GO" id="GO:0004523">
    <property type="term" value="F:RNA-DNA hybrid ribonuclease activity"/>
    <property type="evidence" value="ECO:0007669"/>
    <property type="project" value="InterPro"/>
</dbReference>
<feature type="region of interest" description="Disordered" evidence="2">
    <location>
        <begin position="741"/>
        <end position="760"/>
    </location>
</feature>
<dbReference type="FunFam" id="3.30.70.270:FF:000020">
    <property type="entry name" value="Transposon Tf2-6 polyprotein-like Protein"/>
    <property type="match status" value="1"/>
</dbReference>
<dbReference type="InterPro" id="IPR000477">
    <property type="entry name" value="RT_dom"/>
</dbReference>
<feature type="compositionally biased region" description="Low complexity" evidence="2">
    <location>
        <begin position="494"/>
        <end position="503"/>
    </location>
</feature>
<dbReference type="GO" id="GO:0015074">
    <property type="term" value="P:DNA integration"/>
    <property type="evidence" value="ECO:0007669"/>
    <property type="project" value="InterPro"/>
</dbReference>
<dbReference type="Pfam" id="PF00665">
    <property type="entry name" value="rve"/>
    <property type="match status" value="1"/>
</dbReference>
<dbReference type="PANTHER" id="PTHR48475:SF1">
    <property type="entry name" value="RNASE H TYPE-1 DOMAIN-CONTAINING PROTEIN"/>
    <property type="match status" value="1"/>
</dbReference>
<dbReference type="Gene3D" id="3.10.10.10">
    <property type="entry name" value="HIV Type 1 Reverse Transcriptase, subunit A, domain 1"/>
    <property type="match status" value="1"/>
</dbReference>
<dbReference type="CDD" id="cd09279">
    <property type="entry name" value="RNase_HI_like"/>
    <property type="match status" value="1"/>
</dbReference>
<evidence type="ECO:0000259" key="3">
    <source>
        <dbReference type="PROSITE" id="PS50174"/>
    </source>
</evidence>
<evidence type="ECO:0000259" key="4">
    <source>
        <dbReference type="PROSITE" id="PS50878"/>
    </source>
</evidence>
<dbReference type="InterPro" id="IPR002156">
    <property type="entry name" value="RNaseH_domain"/>
</dbReference>
<dbReference type="SUPFAM" id="SSF56672">
    <property type="entry name" value="DNA/RNA polymerases"/>
    <property type="match status" value="1"/>
</dbReference>
<dbReference type="Pfam" id="PF17919">
    <property type="entry name" value="RT_RNaseH_2"/>
    <property type="match status" value="1"/>
</dbReference>
<dbReference type="Pfam" id="PF17921">
    <property type="entry name" value="Integrase_H2C2"/>
    <property type="match status" value="1"/>
</dbReference>
<feature type="domain" description="Reverse transcriptase" evidence="4">
    <location>
        <begin position="1722"/>
        <end position="1901"/>
    </location>
</feature>
<evidence type="ECO:0000256" key="2">
    <source>
        <dbReference type="SAM" id="MobiDB-lite"/>
    </source>
</evidence>
<dbReference type="Gene3D" id="3.30.420.10">
    <property type="entry name" value="Ribonuclease H-like superfamily/Ribonuclease H"/>
    <property type="match status" value="2"/>
</dbReference>
<dbReference type="PROSITE" id="PS50174">
    <property type="entry name" value="G_PATCH"/>
    <property type="match status" value="1"/>
</dbReference>
<dbReference type="Pfam" id="PF24924">
    <property type="entry name" value="DUF7745"/>
    <property type="match status" value="1"/>
</dbReference>
<gene>
    <name evidence="6" type="ORF">FSB_LOCUS14197</name>
</gene>
<feature type="coiled-coil region" evidence="1">
    <location>
        <begin position="325"/>
        <end position="352"/>
    </location>
</feature>
<keyword evidence="1" id="KW-0175">Coiled coil</keyword>
<organism evidence="6">
    <name type="scientific">Fagus sylvatica</name>
    <name type="common">Beechnut</name>
    <dbReference type="NCBI Taxonomy" id="28930"/>
    <lineage>
        <taxon>Eukaryota</taxon>
        <taxon>Viridiplantae</taxon>
        <taxon>Streptophyta</taxon>
        <taxon>Embryophyta</taxon>
        <taxon>Tracheophyta</taxon>
        <taxon>Spermatophyta</taxon>
        <taxon>Magnoliopsida</taxon>
        <taxon>eudicotyledons</taxon>
        <taxon>Gunneridae</taxon>
        <taxon>Pentapetalae</taxon>
        <taxon>rosids</taxon>
        <taxon>fabids</taxon>
        <taxon>Fagales</taxon>
        <taxon>Fagaceae</taxon>
        <taxon>Fagus</taxon>
    </lineage>
</organism>
<dbReference type="InterPro" id="IPR056647">
    <property type="entry name" value="DUF7745"/>
</dbReference>
<dbReference type="InterPro" id="IPR036397">
    <property type="entry name" value="RNaseH_sf"/>
</dbReference>
<dbReference type="GO" id="GO:0003676">
    <property type="term" value="F:nucleic acid binding"/>
    <property type="evidence" value="ECO:0007669"/>
    <property type="project" value="InterPro"/>
</dbReference>
<dbReference type="InterPro" id="IPR012337">
    <property type="entry name" value="RNaseH-like_sf"/>
</dbReference>
<dbReference type="SUPFAM" id="SSF53098">
    <property type="entry name" value="Ribonuclease H-like"/>
    <property type="match status" value="2"/>
</dbReference>
<dbReference type="InterPro" id="IPR000467">
    <property type="entry name" value="G_patch_dom"/>
</dbReference>
<feature type="region of interest" description="Disordered" evidence="2">
    <location>
        <begin position="606"/>
        <end position="626"/>
    </location>
</feature>
<dbReference type="Gene3D" id="3.30.70.270">
    <property type="match status" value="2"/>
</dbReference>